<dbReference type="EMBL" id="AEQP01000003">
    <property type="protein sequence ID" value="EFV95489.1"/>
    <property type="molecule type" value="Genomic_DNA"/>
</dbReference>
<accession>E7RW06</accession>
<dbReference type="Proteomes" id="UP000011021">
    <property type="component" value="Unassembled WGS sequence"/>
</dbReference>
<dbReference type="PROSITE" id="PS51318">
    <property type="entry name" value="TAT"/>
    <property type="match status" value="1"/>
</dbReference>
<evidence type="ECO:0000313" key="5">
    <source>
        <dbReference type="Proteomes" id="UP000011021"/>
    </source>
</evidence>
<dbReference type="PANTHER" id="PTHR33376">
    <property type="match status" value="1"/>
</dbReference>
<sequence>MKQDQVMPRSRDAVPEGSVPGRRQILKGAGVGAAGMAALALSSPALARSRAAASQGTMPAQEPVVWRCQTAWSLEDDFQSYIKTLADVLGMLTEGRLQLEILPAGKVVPTDALAEAVSSGRLDACHRTLTLDSLRQPSIGLWGSGPAFGMDALTLLSWHRYGGGEALLQEIYAASGLKVHSLLYGALPTPAFGWFKRPIARVEDLNGMRFHAGGLAAQIYQELGATVFQLPIDEIIPALRRGEIEAAEFSTLSGDRALGLPEVLKVCMLQSHHQVAEQTELLINAERWAALPPAWQAVVEQATQAVTATLIGQQINKGATHYIEMREVQGVRFYKTPESVLRAQLQAWDRVTVRNSNGDPVFARVLDSMRRYAQRCVGWYTDSTADRRMAYNHYFMQRSPKGSKE</sequence>
<evidence type="ECO:0000256" key="1">
    <source>
        <dbReference type="ARBA" id="ARBA00022729"/>
    </source>
</evidence>
<organism evidence="4 5">
    <name type="scientific">Lautropia mirabilis ATCC 51599</name>
    <dbReference type="NCBI Taxonomy" id="887898"/>
    <lineage>
        <taxon>Bacteria</taxon>
        <taxon>Pseudomonadati</taxon>
        <taxon>Pseudomonadota</taxon>
        <taxon>Betaproteobacteria</taxon>
        <taxon>Burkholderiales</taxon>
        <taxon>Burkholderiaceae</taxon>
        <taxon>Lautropia</taxon>
    </lineage>
</organism>
<protein>
    <submittedName>
        <fullName evidence="4">Tat pathway signal sequence domain protein</fullName>
    </submittedName>
</protein>
<dbReference type="AlphaFoldDB" id="E7RW06"/>
<feature type="binding site" evidence="2">
    <location>
        <position position="274"/>
    </location>
    <ligand>
        <name>substrate</name>
    </ligand>
</feature>
<dbReference type="HOGENOM" id="CLU_036176_0_1_4"/>
<keyword evidence="5" id="KW-1185">Reference proteome</keyword>
<dbReference type="InterPro" id="IPR006311">
    <property type="entry name" value="TAT_signal"/>
</dbReference>
<gene>
    <name evidence="4" type="ORF">HMPREF0551_0977</name>
</gene>
<evidence type="ECO:0000313" key="4">
    <source>
        <dbReference type="EMBL" id="EFV95489.1"/>
    </source>
</evidence>
<dbReference type="InterPro" id="IPR018389">
    <property type="entry name" value="DctP_fam"/>
</dbReference>
<dbReference type="CDD" id="cd13604">
    <property type="entry name" value="PBP2_TRAP_ketoacid_lactate_like"/>
    <property type="match status" value="1"/>
</dbReference>
<feature type="compositionally biased region" description="Basic and acidic residues" evidence="3">
    <location>
        <begin position="1"/>
        <end position="14"/>
    </location>
</feature>
<reference evidence="4 5" key="1">
    <citation type="submission" date="2010-12" db="EMBL/GenBank/DDBJ databases">
        <authorList>
            <person name="Muzny D."/>
            <person name="Qin X."/>
            <person name="Deng J."/>
            <person name="Jiang H."/>
            <person name="Liu Y."/>
            <person name="Qu J."/>
            <person name="Song X.-Z."/>
            <person name="Zhang L."/>
            <person name="Thornton R."/>
            <person name="Coyle M."/>
            <person name="Francisco L."/>
            <person name="Jackson L."/>
            <person name="Javaid M."/>
            <person name="Korchina V."/>
            <person name="Kovar C."/>
            <person name="Mata R."/>
            <person name="Mathew T."/>
            <person name="Ngo R."/>
            <person name="Nguyen L."/>
            <person name="Nguyen N."/>
            <person name="Okwuonu G."/>
            <person name="Ongeri F."/>
            <person name="Pham C."/>
            <person name="Simmons D."/>
            <person name="Wilczek-Boney K."/>
            <person name="Hale W."/>
            <person name="Jakkamsetti A."/>
            <person name="Pham P."/>
            <person name="Ruth R."/>
            <person name="San Lucas F."/>
            <person name="Warren J."/>
            <person name="Zhang J."/>
            <person name="Zhao Z."/>
            <person name="Zhou C."/>
            <person name="Zhu D."/>
            <person name="Lee S."/>
            <person name="Bess C."/>
            <person name="Blankenburg K."/>
            <person name="Forbes L."/>
            <person name="Fu Q."/>
            <person name="Gubbala S."/>
            <person name="Hirani K."/>
            <person name="Jayaseelan J.C."/>
            <person name="Lara F."/>
            <person name="Munidasa M."/>
            <person name="Palculict T."/>
            <person name="Patil S."/>
            <person name="Pu L.-L."/>
            <person name="Saada N."/>
            <person name="Tang L."/>
            <person name="Weissenberger G."/>
            <person name="Zhu Y."/>
            <person name="Hemphill L."/>
            <person name="Shang Y."/>
            <person name="Youmans B."/>
            <person name="Ayvaz T."/>
            <person name="Ross M."/>
            <person name="Santibanez J."/>
            <person name="Aqrawi P."/>
            <person name="Gross S."/>
            <person name="Joshi V."/>
            <person name="Fowler G."/>
            <person name="Nazareth L."/>
            <person name="Reid J."/>
            <person name="Worley K."/>
            <person name="Petrosino J."/>
            <person name="Highlander S."/>
            <person name="Gibbs R."/>
        </authorList>
    </citation>
    <scope>NUCLEOTIDE SEQUENCE [LARGE SCALE GENOMIC DNA]</scope>
    <source>
        <strain evidence="4 5">ATCC 51599</strain>
    </source>
</reference>
<evidence type="ECO:0000256" key="3">
    <source>
        <dbReference type="SAM" id="MobiDB-lite"/>
    </source>
</evidence>
<name>E7RW06_9BURK</name>
<dbReference type="STRING" id="887898.HMPREF0551_0977"/>
<dbReference type="GO" id="GO:0055085">
    <property type="term" value="P:transmembrane transport"/>
    <property type="evidence" value="ECO:0007669"/>
    <property type="project" value="InterPro"/>
</dbReference>
<keyword evidence="1" id="KW-0732">Signal</keyword>
<dbReference type="PIRSF" id="PIRSF039026">
    <property type="entry name" value="SiaP"/>
    <property type="match status" value="1"/>
</dbReference>
<proteinExistence type="predicted"/>
<dbReference type="GO" id="GO:0031317">
    <property type="term" value="C:tripartite ATP-independent periplasmic transporter complex"/>
    <property type="evidence" value="ECO:0007669"/>
    <property type="project" value="InterPro"/>
</dbReference>
<dbReference type="Gene3D" id="3.40.190.170">
    <property type="entry name" value="Bacterial extracellular solute-binding protein, family 7"/>
    <property type="match status" value="1"/>
</dbReference>
<feature type="binding site" evidence="2">
    <location>
        <position position="249"/>
    </location>
    <ligand>
        <name>Na(+)</name>
        <dbReference type="ChEBI" id="CHEBI:29101"/>
    </ligand>
</feature>
<dbReference type="InterPro" id="IPR026289">
    <property type="entry name" value="SBP_TakP-like"/>
</dbReference>
<evidence type="ECO:0000256" key="2">
    <source>
        <dbReference type="PIRSR" id="PIRSR039026-2"/>
    </source>
</evidence>
<dbReference type="PANTHER" id="PTHR33376:SF5">
    <property type="entry name" value="EXTRACYTOPLASMIC SOLUTE RECEPTOR PROTEIN"/>
    <property type="match status" value="1"/>
</dbReference>
<dbReference type="Pfam" id="PF03480">
    <property type="entry name" value="DctP"/>
    <property type="match status" value="1"/>
</dbReference>
<keyword evidence="2" id="KW-0479">Metal-binding</keyword>
<dbReference type="Gene3D" id="3.40.190.10">
    <property type="entry name" value="Periplasmic binding protein-like II"/>
    <property type="match status" value="1"/>
</dbReference>
<comment type="caution">
    <text evidence="4">The sequence shown here is derived from an EMBL/GenBank/DDBJ whole genome shotgun (WGS) entry which is preliminary data.</text>
</comment>
<dbReference type="GO" id="GO:0046872">
    <property type="term" value="F:metal ion binding"/>
    <property type="evidence" value="ECO:0007669"/>
    <property type="project" value="UniProtKB-KW"/>
</dbReference>
<feature type="binding site" evidence="2">
    <location>
        <position position="248"/>
    </location>
    <ligand>
        <name>substrate</name>
    </ligand>
</feature>
<dbReference type="eggNOG" id="COG4663">
    <property type="taxonomic scope" value="Bacteria"/>
</dbReference>
<dbReference type="InterPro" id="IPR038404">
    <property type="entry name" value="TRAP_DctP_sf"/>
</dbReference>
<feature type="region of interest" description="Disordered" evidence="3">
    <location>
        <begin position="1"/>
        <end position="21"/>
    </location>
</feature>